<dbReference type="RefSeq" id="WP_188764722.1">
    <property type="nucleotide sequence ID" value="NZ_BMKK01000001.1"/>
</dbReference>
<dbReference type="Proteomes" id="UP000609064">
    <property type="component" value="Unassembled WGS sequence"/>
</dbReference>
<protein>
    <recommendedName>
        <fullName evidence="1">DUF2383 domain-containing protein</fullName>
    </recommendedName>
</protein>
<reference evidence="2" key="2">
    <citation type="submission" date="2020-09" db="EMBL/GenBank/DDBJ databases">
        <authorList>
            <person name="Sun Q."/>
            <person name="Zhou Y."/>
        </authorList>
    </citation>
    <scope>NUCLEOTIDE SEQUENCE</scope>
    <source>
        <strain evidence="2">CGMCC 1.15958</strain>
    </source>
</reference>
<organism evidence="2 3">
    <name type="scientific">Emticicia aquatilis</name>
    <dbReference type="NCBI Taxonomy" id="1537369"/>
    <lineage>
        <taxon>Bacteria</taxon>
        <taxon>Pseudomonadati</taxon>
        <taxon>Bacteroidota</taxon>
        <taxon>Cytophagia</taxon>
        <taxon>Cytophagales</taxon>
        <taxon>Leadbetterellaceae</taxon>
        <taxon>Emticicia</taxon>
    </lineage>
</organism>
<evidence type="ECO:0000313" key="2">
    <source>
        <dbReference type="EMBL" id="GGD46332.1"/>
    </source>
</evidence>
<keyword evidence="3" id="KW-1185">Reference proteome</keyword>
<dbReference type="InterPro" id="IPR019052">
    <property type="entry name" value="DUF2383"/>
</dbReference>
<evidence type="ECO:0000313" key="3">
    <source>
        <dbReference type="Proteomes" id="UP000609064"/>
    </source>
</evidence>
<dbReference type="SUPFAM" id="SSF47240">
    <property type="entry name" value="Ferritin-like"/>
    <property type="match status" value="1"/>
</dbReference>
<dbReference type="EMBL" id="BMKK01000001">
    <property type="protein sequence ID" value="GGD46332.1"/>
    <property type="molecule type" value="Genomic_DNA"/>
</dbReference>
<dbReference type="InterPro" id="IPR009078">
    <property type="entry name" value="Ferritin-like_SF"/>
</dbReference>
<dbReference type="Gene3D" id="1.20.1260.10">
    <property type="match status" value="1"/>
</dbReference>
<feature type="domain" description="DUF2383" evidence="1">
    <location>
        <begin position="10"/>
        <end position="116"/>
    </location>
</feature>
<sequence>MKTQHDTLRDTLNELIEINHSRIDGYKKAISDVTQEDLQGLFGSIINESDGFAESLAEYVVKLGGEPSTSSTFLGKVHQVWLDFKAALSSKNRHTILNSCEFGDTQAIKAYDLALEMNELSEPLRALLIVQRTIIAESLDIIRSLMKANTDTKSEIAALDITQ</sequence>
<dbReference type="InterPro" id="IPR011971">
    <property type="entry name" value="CHP02284"/>
</dbReference>
<dbReference type="AlphaFoldDB" id="A0A916YI58"/>
<accession>A0A916YI58</accession>
<dbReference type="CDD" id="cd00657">
    <property type="entry name" value="Ferritin_like"/>
    <property type="match status" value="1"/>
</dbReference>
<evidence type="ECO:0000259" key="1">
    <source>
        <dbReference type="Pfam" id="PF09537"/>
    </source>
</evidence>
<reference evidence="2" key="1">
    <citation type="journal article" date="2014" name="Int. J. Syst. Evol. Microbiol.">
        <title>Complete genome sequence of Corynebacterium casei LMG S-19264T (=DSM 44701T), isolated from a smear-ripened cheese.</title>
        <authorList>
            <consortium name="US DOE Joint Genome Institute (JGI-PGF)"/>
            <person name="Walter F."/>
            <person name="Albersmeier A."/>
            <person name="Kalinowski J."/>
            <person name="Ruckert C."/>
        </authorList>
    </citation>
    <scope>NUCLEOTIDE SEQUENCE</scope>
    <source>
        <strain evidence="2">CGMCC 1.15958</strain>
    </source>
</reference>
<dbReference type="Pfam" id="PF09537">
    <property type="entry name" value="DUF2383"/>
    <property type="match status" value="1"/>
</dbReference>
<comment type="caution">
    <text evidence="2">The sequence shown here is derived from an EMBL/GenBank/DDBJ whole genome shotgun (WGS) entry which is preliminary data.</text>
</comment>
<dbReference type="NCBIfam" id="TIGR02284">
    <property type="entry name" value="PA2169 family four-helix-bundle protein"/>
    <property type="match status" value="1"/>
</dbReference>
<gene>
    <name evidence="2" type="ORF">GCM10011514_07980</name>
</gene>
<dbReference type="InterPro" id="IPR012347">
    <property type="entry name" value="Ferritin-like"/>
</dbReference>
<name>A0A916YI58_9BACT</name>
<proteinExistence type="predicted"/>